<dbReference type="InterPro" id="IPR000801">
    <property type="entry name" value="Esterase-like"/>
</dbReference>
<dbReference type="SUPFAM" id="SSF53474">
    <property type="entry name" value="alpha/beta-Hydrolases"/>
    <property type="match status" value="1"/>
</dbReference>
<evidence type="ECO:0000313" key="3">
    <source>
        <dbReference type="EMBL" id="MEK8047911.1"/>
    </source>
</evidence>
<evidence type="ECO:0000256" key="1">
    <source>
        <dbReference type="ARBA" id="ARBA00005622"/>
    </source>
</evidence>
<sequence length="266" mass="29722">MPFTLEGTEVVATPAPRLKRDYEIYVSLPADYATSTQRYPVVYVTDAPYAFPLMRAIAGRVDRHGVGLEAFIMVGLSYAKGESGVVSRNRDYTPTERLSERRPGDGVYGQSAAYLDFLAQDVLPLVDRRYRTDPARRVFVGHSYGGLLGVQAMLDRPGLFSHFILGSPSLWFDDEHPVKALRQRKSGQPPMTAKVRFYVGALEQPSRAHPDNEDMVGQTNRYVAALRRQQPSGLDVKATVLDGEDHATVFPRLITQGLVWALPRRK</sequence>
<evidence type="ECO:0000313" key="4">
    <source>
        <dbReference type="Proteomes" id="UP001379945"/>
    </source>
</evidence>
<name>A0ABU9CAF8_9BURK</name>
<dbReference type="GO" id="GO:0016787">
    <property type="term" value="F:hydrolase activity"/>
    <property type="evidence" value="ECO:0007669"/>
    <property type="project" value="UniProtKB-KW"/>
</dbReference>
<comment type="caution">
    <text evidence="3">The sequence shown here is derived from an EMBL/GenBank/DDBJ whole genome shotgun (WGS) entry which is preliminary data.</text>
</comment>
<gene>
    <name evidence="3" type="ORF">AACH00_16245</name>
</gene>
<evidence type="ECO:0000256" key="2">
    <source>
        <dbReference type="ARBA" id="ARBA00022801"/>
    </source>
</evidence>
<comment type="similarity">
    <text evidence="1">Belongs to the esterase D family.</text>
</comment>
<dbReference type="InterPro" id="IPR029058">
    <property type="entry name" value="AB_hydrolase_fold"/>
</dbReference>
<dbReference type="Gene3D" id="3.40.50.1820">
    <property type="entry name" value="alpha/beta hydrolase"/>
    <property type="match status" value="1"/>
</dbReference>
<dbReference type="PANTHER" id="PTHR40841">
    <property type="entry name" value="SIDEROPHORE TRIACETYLFUSARININE C ESTERASE"/>
    <property type="match status" value="1"/>
</dbReference>
<dbReference type="Pfam" id="PF00756">
    <property type="entry name" value="Esterase"/>
    <property type="match status" value="1"/>
</dbReference>
<organism evidence="3 4">
    <name type="scientific">Ideonella margarita</name>
    <dbReference type="NCBI Taxonomy" id="2984191"/>
    <lineage>
        <taxon>Bacteria</taxon>
        <taxon>Pseudomonadati</taxon>
        <taxon>Pseudomonadota</taxon>
        <taxon>Betaproteobacteria</taxon>
        <taxon>Burkholderiales</taxon>
        <taxon>Sphaerotilaceae</taxon>
        <taxon>Ideonella</taxon>
    </lineage>
</organism>
<dbReference type="EMBL" id="JBBUTI010000012">
    <property type="protein sequence ID" value="MEK8047911.1"/>
    <property type="molecule type" value="Genomic_DNA"/>
</dbReference>
<dbReference type="InterPro" id="IPR052558">
    <property type="entry name" value="Siderophore_Hydrolase_D"/>
</dbReference>
<accession>A0ABU9CAF8</accession>
<dbReference type="PANTHER" id="PTHR40841:SF2">
    <property type="entry name" value="SIDEROPHORE-DEGRADING ESTERASE (EUROFUNG)"/>
    <property type="match status" value="1"/>
</dbReference>
<protein>
    <submittedName>
        <fullName evidence="3">Alpha/beta hydrolase-fold protein</fullName>
    </submittedName>
</protein>
<dbReference type="Proteomes" id="UP001379945">
    <property type="component" value="Unassembled WGS sequence"/>
</dbReference>
<reference evidence="3 4" key="1">
    <citation type="submission" date="2024-04" db="EMBL/GenBank/DDBJ databases">
        <title>Novel species of the genus Ideonella isolated from streams.</title>
        <authorList>
            <person name="Lu H."/>
        </authorList>
    </citation>
    <scope>NUCLEOTIDE SEQUENCE [LARGE SCALE GENOMIC DNA]</scope>
    <source>
        <strain evidence="3 4">LYT19W</strain>
    </source>
</reference>
<dbReference type="RefSeq" id="WP_341400222.1">
    <property type="nucleotide sequence ID" value="NZ_JBBUTI010000012.1"/>
</dbReference>
<proteinExistence type="inferred from homology"/>
<keyword evidence="2 3" id="KW-0378">Hydrolase</keyword>
<keyword evidence="4" id="KW-1185">Reference proteome</keyword>